<gene>
    <name evidence="5" type="ORF">rosag_31380</name>
</gene>
<evidence type="ECO:0000256" key="2">
    <source>
        <dbReference type="SAM" id="MobiDB-lite"/>
    </source>
</evidence>
<keyword evidence="3" id="KW-0732">Signal</keyword>
<accession>A0AA37QHM0</accession>
<reference evidence="5" key="1">
    <citation type="submission" date="2022-08" db="EMBL/GenBank/DDBJ databases">
        <title>Draft genome sequencing of Roseisolibacter agri AW1220.</title>
        <authorList>
            <person name="Tobiishi Y."/>
            <person name="Tonouchi A."/>
        </authorList>
    </citation>
    <scope>NUCLEOTIDE SEQUENCE</scope>
    <source>
        <strain evidence="5">AW1220</strain>
    </source>
</reference>
<feature type="domain" description="Peptidase S9 prolyl oligopeptidase catalytic" evidence="4">
    <location>
        <begin position="768"/>
        <end position="937"/>
    </location>
</feature>
<evidence type="ECO:0000256" key="1">
    <source>
        <dbReference type="ARBA" id="ARBA00022801"/>
    </source>
</evidence>
<sequence>MTSRLPRLAALPLLAALPGTALVAQTNAGAAPAPAATPAAATTVPAARRDFAPPDLKGWKTVRSAQLSNDGRWFAYQYAPNEGDAEVVLRSMADGKETRIPIGEAPAQQGFAPGAPAPVQFSGDGQWLAVTVYPKQADARRLRRERKPAQNRLVLVRTATGETREFDKIRRAQFAGDRPTHVVLQAYPADAAPTPPAPAPTGPGAPAAPARVEASDLLVHRLGTHDVLTVGSVGEFAIDDDGRWLAYTVERRDLQGNGVQLHDLTNGAVRVLDSEKALYRRLAWSDTLPQLAVLRGTVDSAASDTAYAVLGFRGFGAAGPKATVMALAGRADAPAGMRVSPDRTPRWTVQGDGLLFGLREKKAAPPKEEPDDEKPNLMIWHWKEARLQSQQQVQEQADRTFSYLAAYWPGTNRVVTLSDSTMRQVAMLPTDRWALGTDGRADERRGLLEGLPRSDQYVVDPRTGERRLAMKALRQGPVLPSPDGRRVLFFDDGHFHTLDVATLAKRNLTAGASVAFWDTEDDHNVDKPATFPVGWAKDGSAVLLSDNWDIWKVPAAGGAPVNLTRDGRTRGLRYQQRVVIDPREPGIDLAKPLFVRLFGERTKQGGLARVDAQRGGATTLVLDDAAFNPRRARDADVWITSRSTFAEYPDWWKMEHGKPTTRLTSGGGQLAQFKWSAGTRLVSYVTEKGDSLQGVLYLPADYQEGQKYPTITYIYERLTQGRHQFSHPNEVNGVSIHPGLMTSRGYAVFMPDITYKVNDPGMSAVWSVVPAVKAAIATGIVDSARVGLQGHSWGGYQTAFLVTQTNIFKAAIAGAPLTDMVSMYSSVYWNSGLANQPIFQSSQGRFTGNYLQNMEAYARNSPNRFADRVQTPLVILHNDKDGAVDFNQGITYYNTLKQLGKEAILLEYPGENHGLVQRGNLKDYQTRMVEWFDVKLKGAPAPDWIERGVPRLQMDDHLRSRKPKPEPKKEEPKRIATAG</sequence>
<dbReference type="Proteomes" id="UP001161325">
    <property type="component" value="Unassembled WGS sequence"/>
</dbReference>
<dbReference type="PANTHER" id="PTHR42776:SF27">
    <property type="entry name" value="DIPEPTIDYL PEPTIDASE FAMILY MEMBER 6"/>
    <property type="match status" value="1"/>
</dbReference>
<organism evidence="5 6">
    <name type="scientific">Roseisolibacter agri</name>
    <dbReference type="NCBI Taxonomy" id="2014610"/>
    <lineage>
        <taxon>Bacteria</taxon>
        <taxon>Pseudomonadati</taxon>
        <taxon>Gemmatimonadota</taxon>
        <taxon>Gemmatimonadia</taxon>
        <taxon>Gemmatimonadales</taxon>
        <taxon>Gemmatimonadaceae</taxon>
        <taxon>Roseisolibacter</taxon>
    </lineage>
</organism>
<dbReference type="AlphaFoldDB" id="A0AA37QHM0"/>
<dbReference type="Pfam" id="PF00326">
    <property type="entry name" value="Peptidase_S9"/>
    <property type="match status" value="1"/>
</dbReference>
<evidence type="ECO:0000313" key="5">
    <source>
        <dbReference type="EMBL" id="GLC26625.1"/>
    </source>
</evidence>
<evidence type="ECO:0000259" key="4">
    <source>
        <dbReference type="Pfam" id="PF00326"/>
    </source>
</evidence>
<evidence type="ECO:0000256" key="3">
    <source>
        <dbReference type="SAM" id="SignalP"/>
    </source>
</evidence>
<dbReference type="RefSeq" id="WP_284351082.1">
    <property type="nucleotide sequence ID" value="NZ_BRXS01000005.1"/>
</dbReference>
<feature type="signal peptide" evidence="3">
    <location>
        <begin position="1"/>
        <end position="23"/>
    </location>
</feature>
<dbReference type="PANTHER" id="PTHR42776">
    <property type="entry name" value="SERINE PEPTIDASE S9 FAMILY MEMBER"/>
    <property type="match status" value="1"/>
</dbReference>
<evidence type="ECO:0000313" key="6">
    <source>
        <dbReference type="Proteomes" id="UP001161325"/>
    </source>
</evidence>
<proteinExistence type="predicted"/>
<comment type="caution">
    <text evidence="5">The sequence shown here is derived from an EMBL/GenBank/DDBJ whole genome shotgun (WGS) entry which is preliminary data.</text>
</comment>
<keyword evidence="1" id="KW-0378">Hydrolase</keyword>
<dbReference type="SUPFAM" id="SSF82171">
    <property type="entry name" value="DPP6 N-terminal domain-like"/>
    <property type="match status" value="1"/>
</dbReference>
<dbReference type="InterPro" id="IPR011042">
    <property type="entry name" value="6-blade_b-propeller_TolB-like"/>
</dbReference>
<feature type="chain" id="PRO_5041205820" evidence="3">
    <location>
        <begin position="24"/>
        <end position="979"/>
    </location>
</feature>
<dbReference type="GO" id="GO:0006508">
    <property type="term" value="P:proteolysis"/>
    <property type="evidence" value="ECO:0007669"/>
    <property type="project" value="InterPro"/>
</dbReference>
<dbReference type="GO" id="GO:0004252">
    <property type="term" value="F:serine-type endopeptidase activity"/>
    <property type="evidence" value="ECO:0007669"/>
    <property type="project" value="TreeGrafter"/>
</dbReference>
<dbReference type="Gene3D" id="2.120.10.30">
    <property type="entry name" value="TolB, C-terminal domain"/>
    <property type="match status" value="1"/>
</dbReference>
<feature type="compositionally biased region" description="Pro residues" evidence="2">
    <location>
        <begin position="193"/>
        <end position="203"/>
    </location>
</feature>
<protein>
    <submittedName>
        <fullName evidence="5">Acylaminoacyl-peptidase</fullName>
    </submittedName>
</protein>
<keyword evidence="6" id="KW-1185">Reference proteome</keyword>
<feature type="region of interest" description="Disordered" evidence="2">
    <location>
        <begin position="191"/>
        <end position="210"/>
    </location>
</feature>
<dbReference type="Gene3D" id="3.40.50.1820">
    <property type="entry name" value="alpha/beta hydrolase"/>
    <property type="match status" value="1"/>
</dbReference>
<feature type="region of interest" description="Disordered" evidence="2">
    <location>
        <begin position="948"/>
        <end position="979"/>
    </location>
</feature>
<dbReference type="InterPro" id="IPR001375">
    <property type="entry name" value="Peptidase_S9_cat"/>
</dbReference>
<dbReference type="SUPFAM" id="SSF53474">
    <property type="entry name" value="alpha/beta-Hydrolases"/>
    <property type="match status" value="1"/>
</dbReference>
<dbReference type="InterPro" id="IPR029058">
    <property type="entry name" value="AB_hydrolase_fold"/>
</dbReference>
<name>A0AA37QHM0_9BACT</name>
<dbReference type="EMBL" id="BRXS01000005">
    <property type="protein sequence ID" value="GLC26625.1"/>
    <property type="molecule type" value="Genomic_DNA"/>
</dbReference>